<evidence type="ECO:0000313" key="19">
    <source>
        <dbReference type="Proteomes" id="UP000569951"/>
    </source>
</evidence>
<keyword evidence="7" id="KW-0378">Hydrolase</keyword>
<dbReference type="Gene3D" id="3.40.710.10">
    <property type="entry name" value="DD-peptidase/beta-lactamase superfamily"/>
    <property type="match status" value="1"/>
</dbReference>
<dbReference type="EMBL" id="JACHHG010000007">
    <property type="protein sequence ID" value="MBB6098779.1"/>
    <property type="molecule type" value="Genomic_DNA"/>
</dbReference>
<evidence type="ECO:0000256" key="7">
    <source>
        <dbReference type="ARBA" id="ARBA00022801"/>
    </source>
</evidence>
<dbReference type="GO" id="GO:0004180">
    <property type="term" value="F:carboxypeptidase activity"/>
    <property type="evidence" value="ECO:0007669"/>
    <property type="project" value="UniProtKB-KW"/>
</dbReference>
<evidence type="ECO:0000256" key="9">
    <source>
        <dbReference type="ARBA" id="ARBA00022984"/>
    </source>
</evidence>
<evidence type="ECO:0000256" key="8">
    <source>
        <dbReference type="ARBA" id="ARBA00022960"/>
    </source>
</evidence>
<organism evidence="18 19">
    <name type="scientific">Deinobacterium chartae</name>
    <dbReference type="NCBI Taxonomy" id="521158"/>
    <lineage>
        <taxon>Bacteria</taxon>
        <taxon>Thermotogati</taxon>
        <taxon>Deinococcota</taxon>
        <taxon>Deinococci</taxon>
        <taxon>Deinococcales</taxon>
        <taxon>Deinococcaceae</taxon>
        <taxon>Deinobacterium</taxon>
    </lineage>
</organism>
<dbReference type="GO" id="GO:0008955">
    <property type="term" value="F:peptidoglycan glycosyltransferase activity"/>
    <property type="evidence" value="ECO:0007669"/>
    <property type="project" value="UniProtKB-EC"/>
</dbReference>
<keyword evidence="4" id="KW-0328">Glycosyltransferase</keyword>
<keyword evidence="11" id="KW-0472">Membrane</keyword>
<keyword evidence="19" id="KW-1185">Reference proteome</keyword>
<dbReference type="InterPro" id="IPR012338">
    <property type="entry name" value="Beta-lactam/transpept-like"/>
</dbReference>
<evidence type="ECO:0000256" key="11">
    <source>
        <dbReference type="ARBA" id="ARBA00023136"/>
    </source>
</evidence>
<evidence type="ECO:0000256" key="1">
    <source>
        <dbReference type="ARBA" id="ARBA00004370"/>
    </source>
</evidence>
<dbReference type="GO" id="GO:0030288">
    <property type="term" value="C:outer membrane-bounded periplasmic space"/>
    <property type="evidence" value="ECO:0007669"/>
    <property type="project" value="TreeGrafter"/>
</dbReference>
<dbReference type="InterPro" id="IPR050396">
    <property type="entry name" value="Glycosyltr_51/Transpeptidase"/>
</dbReference>
<evidence type="ECO:0000256" key="5">
    <source>
        <dbReference type="ARBA" id="ARBA00022679"/>
    </source>
</evidence>
<dbReference type="PANTHER" id="PTHR32282">
    <property type="entry name" value="BINDING PROTEIN TRANSPEPTIDASE, PUTATIVE-RELATED"/>
    <property type="match status" value="1"/>
</dbReference>
<keyword evidence="13" id="KW-0961">Cell wall biogenesis/degradation</keyword>
<evidence type="ECO:0000256" key="6">
    <source>
        <dbReference type="ARBA" id="ARBA00022692"/>
    </source>
</evidence>
<evidence type="ECO:0000259" key="17">
    <source>
        <dbReference type="Pfam" id="PF00912"/>
    </source>
</evidence>
<sequence length="745" mass="81156">MMPWPLRSALRTLMALIAAVCAGTLGVLAVFVLKWGRELPDPARLDALTLGATSRILARDGTLLATLRPVLPGGARIQRRLVRLEEVAAHAVLAVVTSEDRRFFEHSGFDPVGIARAALQLARGGRLQGASTLTAQIVKNTLLTDLAGHRSWERKVKEALLGLEVERRYSKQELLTLYLNLAYWGRGSGAEIVGIDAAARAYLGRAPRDLTLAESVYLATLLPAPARYLDYAANRWRMRDLLDRMVADGHIRRAEAQAAWREPLQPRGWQVRYDASGRVRSARRTPGALHTAPVPPVQAPHFVQQVERELVARLGRERVYAVGGLEVWTTLDPQAQRAAEQAAARAPLPIGATLGAVTLDARNGEVLAMVGQRPVAGQVPAEWNNAVQAVRQVGSSIKPLLYTLALEQGYGQDHLELDTPLSLPCGGCPGGSWRPRNYGGRVGNGPVTLRHALDRSLNLPTIRLAQRVGLPRFTAKLAELGLPLPEQPNLTLALGTLETSPLRLAAAYLPYTTGGLRIEPSYLLRVRSGGTTLLEARLDRPPPRRVWSPQVAWLGLDMLRGVVEDLPESRGGLAERARLPGWQVGGKTGTTNDVRDAWFVGLTPRAVSAVWIGKERGGFLPENVYSGVLNVELWRDLMLGTLRGHAPQRFAPPPGVGTRLLGDLEVATLAVGPPRPADHAAPRPIQAAPQALEEAAWITLPLDRRNGRLADEFTPAEQIVRRRVRVRELPLYRTPQSAALSPGGR</sequence>
<dbReference type="InterPro" id="IPR036950">
    <property type="entry name" value="PBP_transglycosylase"/>
</dbReference>
<dbReference type="SUPFAM" id="SSF56601">
    <property type="entry name" value="beta-lactamase/transpeptidase-like"/>
    <property type="match status" value="1"/>
</dbReference>
<dbReference type="GO" id="GO:0009252">
    <property type="term" value="P:peptidoglycan biosynthetic process"/>
    <property type="evidence" value="ECO:0007669"/>
    <property type="project" value="UniProtKB-KW"/>
</dbReference>
<accession>A0A841I338</accession>
<evidence type="ECO:0000259" key="16">
    <source>
        <dbReference type="Pfam" id="PF00905"/>
    </source>
</evidence>
<comment type="caution">
    <text evidence="18">The sequence shown here is derived from an EMBL/GenBank/DDBJ whole genome shotgun (WGS) entry which is preliminary data.</text>
</comment>
<dbReference type="InterPro" id="IPR001460">
    <property type="entry name" value="PCN-bd_Tpept"/>
</dbReference>
<dbReference type="Gene3D" id="1.10.3810.10">
    <property type="entry name" value="Biosynthetic peptidoglycan transglycosylase-like"/>
    <property type="match status" value="1"/>
</dbReference>
<dbReference type="InterPro" id="IPR001264">
    <property type="entry name" value="Glyco_trans_51"/>
</dbReference>
<reference evidence="18 19" key="1">
    <citation type="submission" date="2020-08" db="EMBL/GenBank/DDBJ databases">
        <title>Genomic Encyclopedia of Type Strains, Phase IV (KMG-IV): sequencing the most valuable type-strain genomes for metagenomic binning, comparative biology and taxonomic classification.</title>
        <authorList>
            <person name="Goeker M."/>
        </authorList>
    </citation>
    <scope>NUCLEOTIDE SEQUENCE [LARGE SCALE GENOMIC DNA]</scope>
    <source>
        <strain evidence="18 19">DSM 21458</strain>
    </source>
</reference>
<dbReference type="Proteomes" id="UP000569951">
    <property type="component" value="Unassembled WGS sequence"/>
</dbReference>
<evidence type="ECO:0000256" key="4">
    <source>
        <dbReference type="ARBA" id="ARBA00022676"/>
    </source>
</evidence>
<comment type="catalytic activity">
    <reaction evidence="15">
        <text>[GlcNAc-(1-&gt;4)-Mur2Ac(oyl-L-Ala-gamma-D-Glu-L-Lys-D-Ala-D-Ala)](n)-di-trans,octa-cis-undecaprenyl diphosphate + beta-D-GlcNAc-(1-&gt;4)-Mur2Ac(oyl-L-Ala-gamma-D-Glu-L-Lys-D-Ala-D-Ala)-di-trans,octa-cis-undecaprenyl diphosphate = [GlcNAc-(1-&gt;4)-Mur2Ac(oyl-L-Ala-gamma-D-Glu-L-Lys-D-Ala-D-Ala)](n+1)-di-trans,octa-cis-undecaprenyl diphosphate + di-trans,octa-cis-undecaprenyl diphosphate + H(+)</text>
        <dbReference type="Rhea" id="RHEA:23708"/>
        <dbReference type="Rhea" id="RHEA-COMP:9602"/>
        <dbReference type="Rhea" id="RHEA-COMP:9603"/>
        <dbReference type="ChEBI" id="CHEBI:15378"/>
        <dbReference type="ChEBI" id="CHEBI:58405"/>
        <dbReference type="ChEBI" id="CHEBI:60033"/>
        <dbReference type="ChEBI" id="CHEBI:78435"/>
        <dbReference type="EC" id="2.4.99.28"/>
    </reaction>
</comment>
<proteinExistence type="predicted"/>
<dbReference type="GO" id="GO:0016020">
    <property type="term" value="C:membrane"/>
    <property type="evidence" value="ECO:0007669"/>
    <property type="project" value="UniProtKB-SubCell"/>
</dbReference>
<dbReference type="EC" id="2.4.99.28" evidence="14"/>
<dbReference type="InterPro" id="IPR023346">
    <property type="entry name" value="Lysozyme-like_dom_sf"/>
</dbReference>
<dbReference type="AlphaFoldDB" id="A0A841I338"/>
<evidence type="ECO:0000256" key="14">
    <source>
        <dbReference type="ARBA" id="ARBA00044770"/>
    </source>
</evidence>
<keyword evidence="12" id="KW-0511">Multifunctional enzyme</keyword>
<dbReference type="GO" id="GO:0008360">
    <property type="term" value="P:regulation of cell shape"/>
    <property type="evidence" value="ECO:0007669"/>
    <property type="project" value="UniProtKB-KW"/>
</dbReference>
<comment type="subcellular location">
    <subcellularLocation>
        <location evidence="1">Membrane</location>
    </subcellularLocation>
</comment>
<name>A0A841I338_9DEIO</name>
<evidence type="ECO:0000313" key="18">
    <source>
        <dbReference type="EMBL" id="MBB6098779.1"/>
    </source>
</evidence>
<keyword evidence="2 18" id="KW-0121">Carboxypeptidase</keyword>
<gene>
    <name evidence="18" type="ORF">HNR42_002214</name>
</gene>
<evidence type="ECO:0000256" key="15">
    <source>
        <dbReference type="ARBA" id="ARBA00049902"/>
    </source>
</evidence>
<keyword evidence="5" id="KW-0808">Transferase</keyword>
<dbReference type="GO" id="GO:0071555">
    <property type="term" value="P:cell wall organization"/>
    <property type="evidence" value="ECO:0007669"/>
    <property type="project" value="UniProtKB-KW"/>
</dbReference>
<dbReference type="GO" id="GO:0006508">
    <property type="term" value="P:proteolysis"/>
    <property type="evidence" value="ECO:0007669"/>
    <property type="project" value="UniProtKB-KW"/>
</dbReference>
<keyword evidence="3" id="KW-0645">Protease</keyword>
<keyword evidence="9" id="KW-0573">Peptidoglycan synthesis</keyword>
<evidence type="ECO:0000256" key="10">
    <source>
        <dbReference type="ARBA" id="ARBA00022989"/>
    </source>
</evidence>
<dbReference type="Pfam" id="PF00912">
    <property type="entry name" value="Transgly"/>
    <property type="match status" value="1"/>
</dbReference>
<evidence type="ECO:0000256" key="2">
    <source>
        <dbReference type="ARBA" id="ARBA00022645"/>
    </source>
</evidence>
<evidence type="ECO:0000256" key="3">
    <source>
        <dbReference type="ARBA" id="ARBA00022670"/>
    </source>
</evidence>
<dbReference type="GO" id="GO:0008658">
    <property type="term" value="F:penicillin binding"/>
    <property type="evidence" value="ECO:0007669"/>
    <property type="project" value="InterPro"/>
</dbReference>
<dbReference type="Pfam" id="PF00905">
    <property type="entry name" value="Transpeptidase"/>
    <property type="match status" value="1"/>
</dbReference>
<evidence type="ECO:0000256" key="12">
    <source>
        <dbReference type="ARBA" id="ARBA00023268"/>
    </source>
</evidence>
<evidence type="ECO:0000256" key="13">
    <source>
        <dbReference type="ARBA" id="ARBA00023316"/>
    </source>
</evidence>
<dbReference type="PANTHER" id="PTHR32282:SF27">
    <property type="entry name" value="PENICILLIN-BINDING PROTEIN 1A"/>
    <property type="match status" value="1"/>
</dbReference>
<feature type="domain" description="Penicillin-binding protein transpeptidase" evidence="16">
    <location>
        <begin position="355"/>
        <end position="605"/>
    </location>
</feature>
<dbReference type="SUPFAM" id="SSF53955">
    <property type="entry name" value="Lysozyme-like"/>
    <property type="match status" value="1"/>
</dbReference>
<keyword evidence="8" id="KW-0133">Cell shape</keyword>
<keyword evidence="6" id="KW-0812">Transmembrane</keyword>
<protein>
    <recommendedName>
        <fullName evidence="14">peptidoglycan glycosyltransferase</fullName>
        <ecNumber evidence="14">2.4.99.28</ecNumber>
    </recommendedName>
</protein>
<feature type="domain" description="Glycosyl transferase family 51" evidence="17">
    <location>
        <begin position="76"/>
        <end position="245"/>
    </location>
</feature>
<keyword evidence="10" id="KW-1133">Transmembrane helix</keyword>